<accession>A0A9P8IG02</accession>
<feature type="region of interest" description="Disordered" evidence="1">
    <location>
        <begin position="1"/>
        <end position="170"/>
    </location>
</feature>
<evidence type="ECO:0000313" key="3">
    <source>
        <dbReference type="Proteomes" id="UP000750711"/>
    </source>
</evidence>
<dbReference type="AlphaFoldDB" id="A0A9P8IG02"/>
<name>A0A9P8IG02_9PEZI</name>
<gene>
    <name evidence="2" type="ORF">GP486_007335</name>
</gene>
<evidence type="ECO:0000313" key="2">
    <source>
        <dbReference type="EMBL" id="KAH0551450.1"/>
    </source>
</evidence>
<evidence type="ECO:0000256" key="1">
    <source>
        <dbReference type="SAM" id="MobiDB-lite"/>
    </source>
</evidence>
<feature type="compositionally biased region" description="Acidic residues" evidence="1">
    <location>
        <begin position="74"/>
        <end position="96"/>
    </location>
</feature>
<keyword evidence="3" id="KW-1185">Reference proteome</keyword>
<organism evidence="2 3">
    <name type="scientific">Trichoglossum hirsutum</name>
    <dbReference type="NCBI Taxonomy" id="265104"/>
    <lineage>
        <taxon>Eukaryota</taxon>
        <taxon>Fungi</taxon>
        <taxon>Dikarya</taxon>
        <taxon>Ascomycota</taxon>
        <taxon>Pezizomycotina</taxon>
        <taxon>Geoglossomycetes</taxon>
        <taxon>Geoglossales</taxon>
        <taxon>Geoglossaceae</taxon>
        <taxon>Trichoglossum</taxon>
    </lineage>
</organism>
<feature type="compositionally biased region" description="Acidic residues" evidence="1">
    <location>
        <begin position="48"/>
        <end position="57"/>
    </location>
</feature>
<reference evidence="2" key="1">
    <citation type="submission" date="2021-03" db="EMBL/GenBank/DDBJ databases">
        <title>Comparative genomics and phylogenomic investigation of the class Geoglossomycetes provide insights into ecological specialization and systematics.</title>
        <authorList>
            <person name="Melie T."/>
            <person name="Pirro S."/>
            <person name="Miller A.N."/>
            <person name="Quandt A."/>
        </authorList>
    </citation>
    <scope>NUCLEOTIDE SEQUENCE</scope>
    <source>
        <strain evidence="2">CAQ_001_2017</strain>
    </source>
</reference>
<proteinExistence type="predicted"/>
<protein>
    <submittedName>
        <fullName evidence="2">Uncharacterized protein</fullName>
    </submittedName>
</protein>
<dbReference type="Proteomes" id="UP000750711">
    <property type="component" value="Unassembled WGS sequence"/>
</dbReference>
<feature type="compositionally biased region" description="Basic and acidic residues" evidence="1">
    <location>
        <begin position="120"/>
        <end position="131"/>
    </location>
</feature>
<comment type="caution">
    <text evidence="2">The sequence shown here is derived from an EMBL/GenBank/DDBJ whole genome shotgun (WGS) entry which is preliminary data.</text>
</comment>
<sequence>MSSPDSLLGESPPPVPTTEGFADEMFSDSEAEARAGVISQAELMGSDVESDGEDEDIAPSSRRKGGAGSRGNIDGDDVDQAAEDEGLFGSDDDGDRDDAGETPPRHRSLDDSELDSGDDEDRRDRAARVDGEVEQEEESATIQDVQLGRHPVPEGSDGEVRMLDMSLHFA</sequence>
<feature type="compositionally biased region" description="Acidic residues" evidence="1">
    <location>
        <begin position="21"/>
        <end position="30"/>
    </location>
</feature>
<feature type="compositionally biased region" description="Basic and acidic residues" evidence="1">
    <location>
        <begin position="97"/>
        <end position="110"/>
    </location>
</feature>
<dbReference type="EMBL" id="JAGHQM010002015">
    <property type="protein sequence ID" value="KAH0551450.1"/>
    <property type="molecule type" value="Genomic_DNA"/>
</dbReference>